<protein>
    <recommendedName>
        <fullName evidence="1">Tyrosine specific protein phosphatases domain-containing protein</fullName>
    </recommendedName>
</protein>
<organism evidence="2 3">
    <name type="scientific">Planctopirus hydrillae</name>
    <dbReference type="NCBI Taxonomy" id="1841610"/>
    <lineage>
        <taxon>Bacteria</taxon>
        <taxon>Pseudomonadati</taxon>
        <taxon>Planctomycetota</taxon>
        <taxon>Planctomycetia</taxon>
        <taxon>Planctomycetales</taxon>
        <taxon>Planctomycetaceae</taxon>
        <taxon>Planctopirus</taxon>
    </lineage>
</organism>
<dbReference type="SUPFAM" id="SSF52799">
    <property type="entry name" value="(Phosphotyrosine protein) phosphatases II"/>
    <property type="match status" value="1"/>
</dbReference>
<name>A0A1C3ETI9_9PLAN</name>
<dbReference type="Gene3D" id="3.90.190.10">
    <property type="entry name" value="Protein tyrosine phosphatase superfamily"/>
    <property type="match status" value="1"/>
</dbReference>
<dbReference type="RefSeq" id="WP_068845497.1">
    <property type="nucleotide sequence ID" value="NZ_LYDR01000020.1"/>
</dbReference>
<proteinExistence type="predicted"/>
<dbReference type="EMBL" id="LYDR01000020">
    <property type="protein sequence ID" value="ODA36546.1"/>
    <property type="molecule type" value="Genomic_DNA"/>
</dbReference>
<dbReference type="OrthoDB" id="278239at2"/>
<dbReference type="InterPro" id="IPR029021">
    <property type="entry name" value="Prot-tyrosine_phosphatase-like"/>
</dbReference>
<comment type="caution">
    <text evidence="2">The sequence shown here is derived from an EMBL/GenBank/DDBJ whole genome shotgun (WGS) entry which is preliminary data.</text>
</comment>
<dbReference type="InterPro" id="IPR000387">
    <property type="entry name" value="Tyr_Pase_dom"/>
</dbReference>
<dbReference type="CDD" id="cd14498">
    <property type="entry name" value="DSP"/>
    <property type="match status" value="1"/>
</dbReference>
<dbReference type="PROSITE" id="PS50056">
    <property type="entry name" value="TYR_PHOSPHATASE_2"/>
    <property type="match status" value="1"/>
</dbReference>
<evidence type="ECO:0000313" key="3">
    <source>
        <dbReference type="Proteomes" id="UP000094828"/>
    </source>
</evidence>
<accession>A0A1C3ETI9</accession>
<reference evidence="2 3" key="1">
    <citation type="submission" date="2016-05" db="EMBL/GenBank/DDBJ databases">
        <title>Genomic and physiological characterization of Planctopirus sp. isolated from fresh water lake.</title>
        <authorList>
            <person name="Subhash Y."/>
            <person name="Ramana C."/>
        </authorList>
    </citation>
    <scope>NUCLEOTIDE SEQUENCE [LARGE SCALE GENOMIC DNA]</scope>
    <source>
        <strain evidence="2 3">JC280</strain>
    </source>
</reference>
<keyword evidence="3" id="KW-1185">Reference proteome</keyword>
<gene>
    <name evidence="2" type="ORF">A6X21_02025</name>
</gene>
<sequence>MNQIKPHPIWIGHAGDGQAFRAIFDAGIRAIVQLSVEEPPIQPPRELIYQRYPLLDGEGNDRTMLRLAIDAVKWLIMARIPTLVCCGAGMSRSPIISAAALSVAYQIDFEDALQTVVEHRPADISPALLHEIRATLIGEH</sequence>
<evidence type="ECO:0000259" key="1">
    <source>
        <dbReference type="PROSITE" id="PS50056"/>
    </source>
</evidence>
<dbReference type="STRING" id="1841610.A6X21_02025"/>
<dbReference type="Proteomes" id="UP000094828">
    <property type="component" value="Unassembled WGS sequence"/>
</dbReference>
<evidence type="ECO:0000313" key="2">
    <source>
        <dbReference type="EMBL" id="ODA36546.1"/>
    </source>
</evidence>
<feature type="domain" description="Tyrosine specific protein phosphatases" evidence="1">
    <location>
        <begin position="81"/>
        <end position="131"/>
    </location>
</feature>
<dbReference type="AlphaFoldDB" id="A0A1C3ETI9"/>